<dbReference type="KEGG" id="pbm:CL52_18805"/>
<protein>
    <recommendedName>
        <fullName evidence="7">Secreted protein</fullName>
    </recommendedName>
</protein>
<keyword evidence="2" id="KW-0732">Signal</keyword>
<name>A0A8D4C4L8_9GAMM</name>
<evidence type="ECO:0000313" key="4">
    <source>
        <dbReference type="EMBL" id="SDM59919.1"/>
    </source>
</evidence>
<gene>
    <name evidence="3" type="ORF">CL52_18805</name>
    <name evidence="4" type="ORF">SAMN05660875_106159</name>
</gene>
<feature type="chain" id="PRO_5034871439" description="Secreted protein" evidence="2">
    <location>
        <begin position="20"/>
        <end position="63"/>
    </location>
</feature>
<evidence type="ECO:0008006" key="7">
    <source>
        <dbReference type="Google" id="ProtNLM"/>
    </source>
</evidence>
<organism evidence="3 5">
    <name type="scientific">Stutzerimonas balearica DSM 6083</name>
    <dbReference type="NCBI Taxonomy" id="1123016"/>
    <lineage>
        <taxon>Bacteria</taxon>
        <taxon>Pseudomonadati</taxon>
        <taxon>Pseudomonadota</taxon>
        <taxon>Gammaproteobacteria</taxon>
        <taxon>Pseudomonadales</taxon>
        <taxon>Pseudomonadaceae</taxon>
        <taxon>Stutzerimonas</taxon>
    </lineage>
</organism>
<reference evidence="5" key="1">
    <citation type="submission" date="2014-03" db="EMBL/GenBank/DDBJ databases">
        <title>Complete genome of Pseudomonas balearica DSM 6083T, a sewage water isolate from an enrichment with 2-methylnaphthalene.</title>
        <authorList>
            <person name="Salva-Serra F."/>
            <person name="Jaen-Luchoro D."/>
            <person name="Busquets A."/>
            <person name="Pena A."/>
            <person name="Gomila M."/>
            <person name="Bosch R."/>
            <person name="Nogales B."/>
            <person name="Garcia-Valdes E."/>
            <person name="Lalucat J."/>
            <person name="Bennasar A."/>
        </authorList>
    </citation>
    <scope>NUCLEOTIDE SEQUENCE [LARGE SCALE GENOMIC DNA]</scope>
    <source>
        <strain evidence="5">DSM 6083</strain>
    </source>
</reference>
<evidence type="ECO:0000256" key="1">
    <source>
        <dbReference type="SAM" id="MobiDB-lite"/>
    </source>
</evidence>
<dbReference type="AlphaFoldDB" id="A0A8D4C4L8"/>
<evidence type="ECO:0000313" key="5">
    <source>
        <dbReference type="Proteomes" id="UP000031271"/>
    </source>
</evidence>
<keyword evidence="6" id="KW-1185">Reference proteome</keyword>
<feature type="compositionally biased region" description="Polar residues" evidence="1">
    <location>
        <begin position="35"/>
        <end position="51"/>
    </location>
</feature>
<proteinExistence type="predicted"/>
<dbReference type="Proteomes" id="UP000182276">
    <property type="component" value="Unassembled WGS sequence"/>
</dbReference>
<feature type="signal peptide" evidence="2">
    <location>
        <begin position="1"/>
        <end position="19"/>
    </location>
</feature>
<evidence type="ECO:0000256" key="2">
    <source>
        <dbReference type="SAM" id="SignalP"/>
    </source>
</evidence>
<accession>A0A8D4C4L8</accession>
<dbReference type="GeneID" id="77261933"/>
<reference evidence="4 6" key="2">
    <citation type="submission" date="2016-10" db="EMBL/GenBank/DDBJ databases">
        <authorList>
            <person name="Varghese N."/>
            <person name="Submissions S."/>
        </authorList>
    </citation>
    <scope>NUCLEOTIDE SEQUENCE [LARGE SCALE GENOMIC DNA]</scope>
    <source>
        <strain evidence="4 6">DSM 6083</strain>
    </source>
</reference>
<evidence type="ECO:0000313" key="6">
    <source>
        <dbReference type="Proteomes" id="UP000182276"/>
    </source>
</evidence>
<reference evidence="3 5" key="3">
    <citation type="journal article" name="Genome Announc.">
        <title>Complete Genome Sequence of Pseudomonas balearica DSM 6083T.</title>
        <authorList>
            <person name="Bennasar-Figueras A."/>
            <person name="Salva-Serra F."/>
            <person name="Jaen-Luchoro D."/>
            <person name="Segui C."/>
            <person name="Aliaga F."/>
            <person name="Busquets A."/>
            <person name="Gomila M."/>
            <person name="Moore E.R."/>
            <person name="Lalucat J."/>
        </authorList>
    </citation>
    <scope>NUCLEOTIDE SEQUENCE [LARGE SCALE GENOMIC DNA]</scope>
    <source>
        <strain evidence="5">DSM 6083</strain>
        <strain evidence="3">DSM6083</strain>
    </source>
</reference>
<dbReference type="PROSITE" id="PS51257">
    <property type="entry name" value="PROKAR_LIPOPROTEIN"/>
    <property type="match status" value="1"/>
</dbReference>
<dbReference type="Proteomes" id="UP000031271">
    <property type="component" value="Chromosome"/>
</dbReference>
<feature type="region of interest" description="Disordered" evidence="1">
    <location>
        <begin position="27"/>
        <end position="63"/>
    </location>
</feature>
<evidence type="ECO:0000313" key="3">
    <source>
        <dbReference type="EMBL" id="AJE16990.1"/>
    </source>
</evidence>
<sequence length="63" mass="6346">MRFALVTVSVLALAGCASGAPGSACEVIDPPPASSPTVQDSQRLEMQSTGDPTAPIVDDAQDC</sequence>
<dbReference type="EMBL" id="CP007511">
    <property type="protein sequence ID" value="AJE16990.1"/>
    <property type="molecule type" value="Genomic_DNA"/>
</dbReference>
<dbReference type="EMBL" id="FNHO01000006">
    <property type="protein sequence ID" value="SDM59919.1"/>
    <property type="molecule type" value="Genomic_DNA"/>
</dbReference>
<dbReference type="RefSeq" id="WP_043222350.1">
    <property type="nucleotide sequence ID" value="NZ_CP007511.1"/>
</dbReference>